<name>A0A251ULP6_HELAN</name>
<dbReference type="EMBL" id="CM007894">
    <property type="protein sequence ID" value="OTG24255.1"/>
    <property type="molecule type" value="Genomic_DNA"/>
</dbReference>
<dbReference type="AlphaFoldDB" id="A0A251ULP6"/>
<evidence type="ECO:0000313" key="3">
    <source>
        <dbReference type="Proteomes" id="UP000215914"/>
    </source>
</evidence>
<keyword evidence="3" id="KW-1185">Reference proteome</keyword>
<organism evidence="2 3">
    <name type="scientific">Helianthus annuus</name>
    <name type="common">Common sunflower</name>
    <dbReference type="NCBI Taxonomy" id="4232"/>
    <lineage>
        <taxon>Eukaryota</taxon>
        <taxon>Viridiplantae</taxon>
        <taxon>Streptophyta</taxon>
        <taxon>Embryophyta</taxon>
        <taxon>Tracheophyta</taxon>
        <taxon>Spermatophyta</taxon>
        <taxon>Magnoliopsida</taxon>
        <taxon>eudicotyledons</taxon>
        <taxon>Gunneridae</taxon>
        <taxon>Pentapetalae</taxon>
        <taxon>asterids</taxon>
        <taxon>campanulids</taxon>
        <taxon>Asterales</taxon>
        <taxon>Asteraceae</taxon>
        <taxon>Asteroideae</taxon>
        <taxon>Heliantheae alliance</taxon>
        <taxon>Heliantheae</taxon>
        <taxon>Helianthus</taxon>
    </lineage>
</organism>
<protein>
    <submittedName>
        <fullName evidence="2">Uncharacterized protein</fullName>
    </submittedName>
</protein>
<reference evidence="1" key="3">
    <citation type="submission" date="2020-06" db="EMBL/GenBank/DDBJ databases">
        <title>Helianthus annuus Genome sequencing and assembly Release 2.</title>
        <authorList>
            <person name="Gouzy J."/>
            <person name="Langlade N."/>
            <person name="Munos S."/>
        </authorList>
    </citation>
    <scope>NUCLEOTIDE SEQUENCE</scope>
    <source>
        <tissue evidence="1">Leaves</tissue>
    </source>
</reference>
<accession>A0A251ULP6</accession>
<dbReference type="Proteomes" id="UP000215914">
    <property type="component" value="Chromosome 5"/>
</dbReference>
<evidence type="ECO:0000313" key="2">
    <source>
        <dbReference type="EMBL" id="OTG24255.1"/>
    </source>
</evidence>
<gene>
    <name evidence="2" type="ORF">HannXRQ_Chr05g0134661</name>
    <name evidence="1" type="ORF">HanXRQr2_Chr05g0197921</name>
</gene>
<proteinExistence type="predicted"/>
<sequence>MSMSHLSKIRNNLDFSPHPFVFTCQISGRNFFQVGDDVTTRTPKGVFDPL</sequence>
<dbReference type="Gramene" id="mRNA:HanXRQr2_Chr05g0197921">
    <property type="protein sequence ID" value="mRNA:HanXRQr2_Chr05g0197921"/>
    <property type="gene ID" value="HanXRQr2_Chr05g0197921"/>
</dbReference>
<reference evidence="1 3" key="1">
    <citation type="journal article" date="2017" name="Nature">
        <title>The sunflower genome provides insights into oil metabolism, flowering and Asterid evolution.</title>
        <authorList>
            <person name="Badouin H."/>
            <person name="Gouzy J."/>
            <person name="Grassa C.J."/>
            <person name="Murat F."/>
            <person name="Staton S.E."/>
            <person name="Cottret L."/>
            <person name="Lelandais-Briere C."/>
            <person name="Owens G.L."/>
            <person name="Carrere S."/>
            <person name="Mayjonade B."/>
            <person name="Legrand L."/>
            <person name="Gill N."/>
            <person name="Kane N.C."/>
            <person name="Bowers J.E."/>
            <person name="Hubner S."/>
            <person name="Bellec A."/>
            <person name="Berard A."/>
            <person name="Berges H."/>
            <person name="Blanchet N."/>
            <person name="Boniface M.C."/>
            <person name="Brunel D."/>
            <person name="Catrice O."/>
            <person name="Chaidir N."/>
            <person name="Claudel C."/>
            <person name="Donnadieu C."/>
            <person name="Faraut T."/>
            <person name="Fievet G."/>
            <person name="Helmstetter N."/>
            <person name="King M."/>
            <person name="Knapp S.J."/>
            <person name="Lai Z."/>
            <person name="Le Paslier M.C."/>
            <person name="Lippi Y."/>
            <person name="Lorenzon L."/>
            <person name="Mandel J.R."/>
            <person name="Marage G."/>
            <person name="Marchand G."/>
            <person name="Marquand E."/>
            <person name="Bret-Mestries E."/>
            <person name="Morien E."/>
            <person name="Nambeesan S."/>
            <person name="Nguyen T."/>
            <person name="Pegot-Espagnet P."/>
            <person name="Pouilly N."/>
            <person name="Raftis F."/>
            <person name="Sallet E."/>
            <person name="Schiex T."/>
            <person name="Thomas J."/>
            <person name="Vandecasteele C."/>
            <person name="Vares D."/>
            <person name="Vear F."/>
            <person name="Vautrin S."/>
            <person name="Crespi M."/>
            <person name="Mangin B."/>
            <person name="Burke J.M."/>
            <person name="Salse J."/>
            <person name="Munos S."/>
            <person name="Vincourt P."/>
            <person name="Rieseberg L.H."/>
            <person name="Langlade N.B."/>
        </authorList>
    </citation>
    <scope>NUCLEOTIDE SEQUENCE [LARGE SCALE GENOMIC DNA]</scope>
    <source>
        <strain evidence="3">cv. SF193</strain>
        <tissue evidence="1">Leaves</tissue>
    </source>
</reference>
<dbReference type="EMBL" id="MNCJ02000320">
    <property type="protein sequence ID" value="KAF5804517.1"/>
    <property type="molecule type" value="Genomic_DNA"/>
</dbReference>
<dbReference type="InParanoid" id="A0A251ULP6"/>
<evidence type="ECO:0000313" key="1">
    <source>
        <dbReference type="EMBL" id="KAF5804517.1"/>
    </source>
</evidence>
<reference evidence="2" key="2">
    <citation type="submission" date="2017-02" db="EMBL/GenBank/DDBJ databases">
        <title>Sunflower complete genome.</title>
        <authorList>
            <person name="Langlade N."/>
            <person name="Munos S."/>
        </authorList>
    </citation>
    <scope>NUCLEOTIDE SEQUENCE [LARGE SCALE GENOMIC DNA]</scope>
    <source>
        <tissue evidence="2">Leaves</tissue>
    </source>
</reference>